<accession>A0A3M7SGT9</accession>
<name>A0A3M7SGT9_BRAPC</name>
<dbReference type="AlphaFoldDB" id="A0A3M7SGT9"/>
<evidence type="ECO:0000313" key="1">
    <source>
        <dbReference type="EMBL" id="RNA34939.1"/>
    </source>
</evidence>
<proteinExistence type="predicted"/>
<reference evidence="1 2" key="1">
    <citation type="journal article" date="2018" name="Sci. Rep.">
        <title>Genomic signatures of local adaptation to the degree of environmental predictability in rotifers.</title>
        <authorList>
            <person name="Franch-Gras L."/>
            <person name="Hahn C."/>
            <person name="Garcia-Roger E.M."/>
            <person name="Carmona M.J."/>
            <person name="Serra M."/>
            <person name="Gomez A."/>
        </authorList>
    </citation>
    <scope>NUCLEOTIDE SEQUENCE [LARGE SCALE GENOMIC DNA]</scope>
    <source>
        <strain evidence="1">HYR1</strain>
    </source>
</reference>
<dbReference type="EMBL" id="REGN01001396">
    <property type="protein sequence ID" value="RNA34939.1"/>
    <property type="molecule type" value="Genomic_DNA"/>
</dbReference>
<keyword evidence="2" id="KW-1185">Reference proteome</keyword>
<organism evidence="1 2">
    <name type="scientific">Brachionus plicatilis</name>
    <name type="common">Marine rotifer</name>
    <name type="synonym">Brachionus muelleri</name>
    <dbReference type="NCBI Taxonomy" id="10195"/>
    <lineage>
        <taxon>Eukaryota</taxon>
        <taxon>Metazoa</taxon>
        <taxon>Spiralia</taxon>
        <taxon>Gnathifera</taxon>
        <taxon>Rotifera</taxon>
        <taxon>Eurotatoria</taxon>
        <taxon>Monogononta</taxon>
        <taxon>Pseudotrocha</taxon>
        <taxon>Ploima</taxon>
        <taxon>Brachionidae</taxon>
        <taxon>Brachionus</taxon>
    </lineage>
</organism>
<gene>
    <name evidence="1" type="ORF">BpHYR1_032375</name>
</gene>
<protein>
    <submittedName>
        <fullName evidence="1">Uncharacterized protein</fullName>
    </submittedName>
</protein>
<comment type="caution">
    <text evidence="1">The sequence shown here is derived from an EMBL/GenBank/DDBJ whole genome shotgun (WGS) entry which is preliminary data.</text>
</comment>
<evidence type="ECO:0000313" key="2">
    <source>
        <dbReference type="Proteomes" id="UP000276133"/>
    </source>
</evidence>
<sequence>MKLNLNSRLLIKIPLYHFSRLRQDPSIIVLLYLVLFKQEVDHHYPEMRMMPKYHEFMISISFGLLKNKNNTLLSQSLQKVISVIESSIVSYMTDDSSLY</sequence>
<dbReference type="Proteomes" id="UP000276133">
    <property type="component" value="Unassembled WGS sequence"/>
</dbReference>